<dbReference type="OrthoDB" id="6620323at2759"/>
<dbReference type="Proteomes" id="UP000887013">
    <property type="component" value="Unassembled WGS sequence"/>
</dbReference>
<gene>
    <name evidence="1" type="ORF">NPIL_88201</name>
</gene>
<evidence type="ECO:0000313" key="2">
    <source>
        <dbReference type="Proteomes" id="UP000887013"/>
    </source>
</evidence>
<proteinExistence type="predicted"/>
<reference evidence="1" key="1">
    <citation type="submission" date="2020-08" db="EMBL/GenBank/DDBJ databases">
        <title>Multicomponent nature underlies the extraordinary mechanical properties of spider dragline silk.</title>
        <authorList>
            <person name="Kono N."/>
            <person name="Nakamura H."/>
            <person name="Mori M."/>
            <person name="Yoshida Y."/>
            <person name="Ohtoshi R."/>
            <person name="Malay A.D."/>
            <person name="Moran D.A.P."/>
            <person name="Tomita M."/>
            <person name="Numata K."/>
            <person name="Arakawa K."/>
        </authorList>
    </citation>
    <scope>NUCLEOTIDE SEQUENCE</scope>
</reference>
<sequence length="88" mass="10480">MNAANNSEDEDHDERSTDAYIVRLKKYRNIIESWKWQKNLFKEIKRAPRNICIRVPAVIWRVKDLTDILDVCLFTDRITESVVEDTNI</sequence>
<evidence type="ECO:0000313" key="1">
    <source>
        <dbReference type="EMBL" id="GFT14126.1"/>
    </source>
</evidence>
<dbReference type="EMBL" id="BMAW01104404">
    <property type="protein sequence ID" value="GFT14126.1"/>
    <property type="molecule type" value="Genomic_DNA"/>
</dbReference>
<accession>A0A8X6NH65</accession>
<organism evidence="1 2">
    <name type="scientific">Nephila pilipes</name>
    <name type="common">Giant wood spider</name>
    <name type="synonym">Nephila maculata</name>
    <dbReference type="NCBI Taxonomy" id="299642"/>
    <lineage>
        <taxon>Eukaryota</taxon>
        <taxon>Metazoa</taxon>
        <taxon>Ecdysozoa</taxon>
        <taxon>Arthropoda</taxon>
        <taxon>Chelicerata</taxon>
        <taxon>Arachnida</taxon>
        <taxon>Araneae</taxon>
        <taxon>Araneomorphae</taxon>
        <taxon>Entelegynae</taxon>
        <taxon>Araneoidea</taxon>
        <taxon>Nephilidae</taxon>
        <taxon>Nephila</taxon>
    </lineage>
</organism>
<dbReference type="AlphaFoldDB" id="A0A8X6NH65"/>
<name>A0A8X6NH65_NEPPI</name>
<protein>
    <submittedName>
        <fullName evidence="1">Uncharacterized protein</fullName>
    </submittedName>
</protein>
<keyword evidence="2" id="KW-1185">Reference proteome</keyword>
<comment type="caution">
    <text evidence="1">The sequence shown here is derived from an EMBL/GenBank/DDBJ whole genome shotgun (WGS) entry which is preliminary data.</text>
</comment>